<sequence length="211" mass="24332">STISAQPKLSFHLGGGFYSPSLGYLDPDSNNVIPSLSTFGKKILVDWGIKYQFYPNLRLGYSRSNSYHTGKLGDSDYLRTLSYRMMSIETFYYPRKRMELNFMLAPMYNKGIIKLTAKATSTDWNTILGSYGNNNVNLSTEGEMTKRWFGLASMIGFRYYIYQWFAIDGKAGFIQNAYSEKKWKLQKEKVVGPTMNIKKLPVFKVHFIFGW</sequence>
<evidence type="ECO:0000313" key="1">
    <source>
        <dbReference type="EMBL" id="SVD15566.1"/>
    </source>
</evidence>
<gene>
    <name evidence="1" type="ORF">METZ01_LOCUS368420</name>
</gene>
<evidence type="ECO:0008006" key="2">
    <source>
        <dbReference type="Google" id="ProtNLM"/>
    </source>
</evidence>
<protein>
    <recommendedName>
        <fullName evidence="2">Outer membrane protein beta-barrel domain-containing protein</fullName>
    </recommendedName>
</protein>
<feature type="non-terminal residue" evidence="1">
    <location>
        <position position="1"/>
    </location>
</feature>
<reference evidence="1" key="1">
    <citation type="submission" date="2018-05" db="EMBL/GenBank/DDBJ databases">
        <authorList>
            <person name="Lanie J.A."/>
            <person name="Ng W.-L."/>
            <person name="Kazmierczak K.M."/>
            <person name="Andrzejewski T.M."/>
            <person name="Davidsen T.M."/>
            <person name="Wayne K.J."/>
            <person name="Tettelin H."/>
            <person name="Glass J.I."/>
            <person name="Rusch D."/>
            <person name="Podicherti R."/>
            <person name="Tsui H.-C.T."/>
            <person name="Winkler M.E."/>
        </authorList>
    </citation>
    <scope>NUCLEOTIDE SEQUENCE</scope>
</reference>
<name>A0A382T0I0_9ZZZZ</name>
<proteinExistence type="predicted"/>
<dbReference type="AlphaFoldDB" id="A0A382T0I0"/>
<dbReference type="EMBL" id="UINC01132938">
    <property type="protein sequence ID" value="SVD15566.1"/>
    <property type="molecule type" value="Genomic_DNA"/>
</dbReference>
<organism evidence="1">
    <name type="scientific">marine metagenome</name>
    <dbReference type="NCBI Taxonomy" id="408172"/>
    <lineage>
        <taxon>unclassified sequences</taxon>
        <taxon>metagenomes</taxon>
        <taxon>ecological metagenomes</taxon>
    </lineage>
</organism>
<accession>A0A382T0I0</accession>